<name>A0ACB7Z0D9_9ERIC</name>
<evidence type="ECO:0000313" key="1">
    <source>
        <dbReference type="EMBL" id="KAH7859310.1"/>
    </source>
</evidence>
<gene>
    <name evidence="1" type="ORF">Vadar_034414</name>
</gene>
<dbReference type="EMBL" id="CM037153">
    <property type="protein sequence ID" value="KAH7859310.1"/>
    <property type="molecule type" value="Genomic_DNA"/>
</dbReference>
<keyword evidence="2" id="KW-1185">Reference proteome</keyword>
<sequence>MKKLRWAMDGSFWDVDVSTPVTVDGVARPVPGFGLPLGVSRGATLSRPKQMAFFQRFMHTPFVPSYSAAGNGFSLQRVLSLHIGEHWFATLLGQFNLQKFMSSFKENGSTLPSESSWLKSIGRQLRNKSFYALNLCSEVLITPDDTLLLSTEGYGDEEKARHKAVIRHKFLNHNLTVEAAWPELFVNNIGTYWDVPFSMAVDLASVDSESGGSYHFCVNHNAGQPEQHGGQTTSGASAALFPGLSLKSAFSFKKNVDIWRSKASKLKLVQPFDILLSNPHITASGILGTVVTAFIGNNLVKSQVEEKSLAFEGLSLHAPGVNSTIFSDIFGSMSLSVQHGNFQRYFLDLTRVYARMDFPSGTRFFSEATKLAQDIYNSRQLSTEAVRAICPKATLSLQQQIAGPFIFRVDSGVSLDLKNNEWHVSAEDPVFAIEYALQVLGSAKAVACNWGGASSGTCNSVWALWACQFLFAALQYCIFLIMLVSNLLNGRRDGIQDVFRDMPNWLFKFARNWDGISGYMKFYPKNLVEQEGRWRYLFTHE</sequence>
<accession>A0ACB7Z0D9</accession>
<evidence type="ECO:0000313" key="2">
    <source>
        <dbReference type="Proteomes" id="UP000828048"/>
    </source>
</evidence>
<dbReference type="Proteomes" id="UP000828048">
    <property type="component" value="Chromosome 3"/>
</dbReference>
<reference evidence="1 2" key="1">
    <citation type="journal article" date="2021" name="Hortic Res">
        <title>High-quality reference genome and annotation aids understanding of berry development for evergreen blueberry (Vaccinium darrowii).</title>
        <authorList>
            <person name="Yu J."/>
            <person name="Hulse-Kemp A.M."/>
            <person name="Babiker E."/>
            <person name="Staton M."/>
        </authorList>
    </citation>
    <scope>NUCLEOTIDE SEQUENCE [LARGE SCALE GENOMIC DNA]</scope>
    <source>
        <strain evidence="2">cv. NJ 8807/NJ 8810</strain>
        <tissue evidence="1">Young leaf</tissue>
    </source>
</reference>
<proteinExistence type="predicted"/>
<protein>
    <submittedName>
        <fullName evidence="1">Uncharacterized protein</fullName>
    </submittedName>
</protein>
<comment type="caution">
    <text evidence="1">The sequence shown here is derived from an EMBL/GenBank/DDBJ whole genome shotgun (WGS) entry which is preliminary data.</text>
</comment>
<organism evidence="1 2">
    <name type="scientific">Vaccinium darrowii</name>
    <dbReference type="NCBI Taxonomy" id="229202"/>
    <lineage>
        <taxon>Eukaryota</taxon>
        <taxon>Viridiplantae</taxon>
        <taxon>Streptophyta</taxon>
        <taxon>Embryophyta</taxon>
        <taxon>Tracheophyta</taxon>
        <taxon>Spermatophyta</taxon>
        <taxon>Magnoliopsida</taxon>
        <taxon>eudicotyledons</taxon>
        <taxon>Gunneridae</taxon>
        <taxon>Pentapetalae</taxon>
        <taxon>asterids</taxon>
        <taxon>Ericales</taxon>
        <taxon>Ericaceae</taxon>
        <taxon>Vaccinioideae</taxon>
        <taxon>Vaccinieae</taxon>
        <taxon>Vaccinium</taxon>
    </lineage>
</organism>